<proteinExistence type="predicted"/>
<feature type="transmembrane region" description="Helical" evidence="2">
    <location>
        <begin position="203"/>
        <end position="227"/>
    </location>
</feature>
<comment type="caution">
    <text evidence="4">The sequence shown here is derived from an EMBL/GenBank/DDBJ whole genome shotgun (WGS) entry which is preliminary data.</text>
</comment>
<evidence type="ECO:0008006" key="6">
    <source>
        <dbReference type="Google" id="ProtNLM"/>
    </source>
</evidence>
<organism evidence="4 5">
    <name type="scientific">Pseudocercospora fuligena</name>
    <dbReference type="NCBI Taxonomy" id="685502"/>
    <lineage>
        <taxon>Eukaryota</taxon>
        <taxon>Fungi</taxon>
        <taxon>Dikarya</taxon>
        <taxon>Ascomycota</taxon>
        <taxon>Pezizomycotina</taxon>
        <taxon>Dothideomycetes</taxon>
        <taxon>Dothideomycetidae</taxon>
        <taxon>Mycosphaerellales</taxon>
        <taxon>Mycosphaerellaceae</taxon>
        <taxon>Pseudocercospora</taxon>
    </lineage>
</organism>
<dbReference type="Proteomes" id="UP000660729">
    <property type="component" value="Unassembled WGS sequence"/>
</dbReference>
<evidence type="ECO:0000256" key="3">
    <source>
        <dbReference type="SAM" id="SignalP"/>
    </source>
</evidence>
<evidence type="ECO:0000256" key="1">
    <source>
        <dbReference type="SAM" id="MobiDB-lite"/>
    </source>
</evidence>
<dbReference type="OrthoDB" id="5215637at2759"/>
<evidence type="ECO:0000313" key="4">
    <source>
        <dbReference type="EMBL" id="KAF7188652.1"/>
    </source>
</evidence>
<feature type="region of interest" description="Disordered" evidence="1">
    <location>
        <begin position="240"/>
        <end position="294"/>
    </location>
</feature>
<feature type="signal peptide" evidence="3">
    <location>
        <begin position="1"/>
        <end position="22"/>
    </location>
</feature>
<name>A0A8H6VFJ3_9PEZI</name>
<keyword evidence="2" id="KW-1133">Transmembrane helix</keyword>
<feature type="chain" id="PRO_5034142156" description="Mid2 domain-containing protein" evidence="3">
    <location>
        <begin position="23"/>
        <end position="294"/>
    </location>
</feature>
<evidence type="ECO:0000256" key="2">
    <source>
        <dbReference type="SAM" id="Phobius"/>
    </source>
</evidence>
<evidence type="ECO:0000313" key="5">
    <source>
        <dbReference type="Proteomes" id="UP000660729"/>
    </source>
</evidence>
<gene>
    <name evidence="4" type="ORF">HII31_09904</name>
</gene>
<keyword evidence="2" id="KW-0812">Transmembrane</keyword>
<sequence length="294" mass="30767">MAIMARKVVPVAILAIVKAVTAINCFLSDGTTDLDQQPCPGVDDNSPGSCCMSTTWPNVDTCMSNGLCLSTVGGYMYTGACTDKDWSSEYCSLQKICSDYYGANYAVVTACYTPQNTPGSMCCGFHGDNRTKDCCANSSGFNFSMDSTTSLFLGPLNASSLLNVTTTVAALDGDGDAPIASESSSSNGTVQTVVPSDYIKSTVAIGVGVGLGVPLLIALASVAWLGWTLKRQKQAYAQAQSQQANAPGLHTSPAPGYNQDWKNPTSPPAELKATNEVQEAPTTPYLAEAPAERM</sequence>
<dbReference type="EMBL" id="JABCIY010000205">
    <property type="protein sequence ID" value="KAF7188652.1"/>
    <property type="molecule type" value="Genomic_DNA"/>
</dbReference>
<keyword evidence="5" id="KW-1185">Reference proteome</keyword>
<accession>A0A8H6VFJ3</accession>
<keyword evidence="3" id="KW-0732">Signal</keyword>
<reference evidence="4" key="1">
    <citation type="submission" date="2020-04" db="EMBL/GenBank/DDBJ databases">
        <title>Draft genome resource of the tomato pathogen Pseudocercospora fuligena.</title>
        <authorList>
            <person name="Zaccaron A."/>
        </authorList>
    </citation>
    <scope>NUCLEOTIDE SEQUENCE</scope>
    <source>
        <strain evidence="4">PF001</strain>
    </source>
</reference>
<dbReference type="AlphaFoldDB" id="A0A8H6VFJ3"/>
<protein>
    <recommendedName>
        <fullName evidence="6">Mid2 domain-containing protein</fullName>
    </recommendedName>
</protein>
<keyword evidence="2" id="KW-0472">Membrane</keyword>